<name>A0A0F9AQM6_9ZZZZ</name>
<gene>
    <name evidence="1" type="ORF">LCGC14_2621140</name>
</gene>
<evidence type="ECO:0000313" key="1">
    <source>
        <dbReference type="EMBL" id="KKL03937.1"/>
    </source>
</evidence>
<reference evidence="1" key="1">
    <citation type="journal article" date="2015" name="Nature">
        <title>Complex archaea that bridge the gap between prokaryotes and eukaryotes.</title>
        <authorList>
            <person name="Spang A."/>
            <person name="Saw J.H."/>
            <person name="Jorgensen S.L."/>
            <person name="Zaremba-Niedzwiedzka K."/>
            <person name="Martijn J."/>
            <person name="Lind A.E."/>
            <person name="van Eijk R."/>
            <person name="Schleper C."/>
            <person name="Guy L."/>
            <person name="Ettema T.J."/>
        </authorList>
    </citation>
    <scope>NUCLEOTIDE SEQUENCE</scope>
</reference>
<accession>A0A0F9AQM6</accession>
<protein>
    <submittedName>
        <fullName evidence="1">Uncharacterized protein</fullName>
    </submittedName>
</protein>
<dbReference type="EMBL" id="LAZR01044730">
    <property type="protein sequence ID" value="KKL03937.1"/>
    <property type="molecule type" value="Genomic_DNA"/>
</dbReference>
<proteinExistence type="predicted"/>
<sequence>MYEDINPIRLNITPIQGENTINISFTYTDGNVNITSIDRRYLGDKNTNISVYIGGLPRVSTNVTWRYSPFNLTIVPDKVNFWDIYPLSPTENDIKPFGQTDSGGFWNIDTTELHNDLVDIFVRYNESIENCISDNKFVAYNYTGDKQLNVSISNIANKL</sequence>
<comment type="caution">
    <text evidence="1">The sequence shown here is derived from an EMBL/GenBank/DDBJ whole genome shotgun (WGS) entry which is preliminary data.</text>
</comment>
<organism evidence="1">
    <name type="scientific">marine sediment metagenome</name>
    <dbReference type="NCBI Taxonomy" id="412755"/>
    <lineage>
        <taxon>unclassified sequences</taxon>
        <taxon>metagenomes</taxon>
        <taxon>ecological metagenomes</taxon>
    </lineage>
</organism>
<feature type="non-terminal residue" evidence="1">
    <location>
        <position position="159"/>
    </location>
</feature>
<dbReference type="AlphaFoldDB" id="A0A0F9AQM6"/>